<dbReference type="SUPFAM" id="SSF56024">
    <property type="entry name" value="Phospholipase D/nuclease"/>
    <property type="match status" value="2"/>
</dbReference>
<evidence type="ECO:0000256" key="13">
    <source>
        <dbReference type="SAM" id="Phobius"/>
    </source>
</evidence>
<dbReference type="GO" id="GO:0005886">
    <property type="term" value="C:plasma membrane"/>
    <property type="evidence" value="ECO:0007669"/>
    <property type="project" value="UniProtKB-SubCell"/>
</dbReference>
<evidence type="ECO:0000256" key="2">
    <source>
        <dbReference type="ARBA" id="ARBA00022475"/>
    </source>
</evidence>
<evidence type="ECO:0000256" key="5">
    <source>
        <dbReference type="ARBA" id="ARBA00022692"/>
    </source>
</evidence>
<keyword evidence="6" id="KW-0677">Repeat</keyword>
<keyword evidence="11" id="KW-1208">Phospholipid metabolism</keyword>
<keyword evidence="7 13" id="KW-1133">Transmembrane helix</keyword>
<dbReference type="Pfam" id="PF13396">
    <property type="entry name" value="PLDc_N"/>
    <property type="match status" value="1"/>
</dbReference>
<dbReference type="GO" id="GO:0032049">
    <property type="term" value="P:cardiolipin biosynthetic process"/>
    <property type="evidence" value="ECO:0007669"/>
    <property type="project" value="UniProtKB-UniRule"/>
</dbReference>
<evidence type="ECO:0000256" key="9">
    <source>
        <dbReference type="ARBA" id="ARBA00023136"/>
    </source>
</evidence>
<dbReference type="Proteomes" id="UP000608345">
    <property type="component" value="Unassembled WGS sequence"/>
</dbReference>
<keyword evidence="16" id="KW-1185">Reference proteome</keyword>
<comment type="caution">
    <text evidence="15">The sequence shown here is derived from an EMBL/GenBank/DDBJ whole genome shotgun (WGS) entry which is preliminary data.</text>
</comment>
<evidence type="ECO:0000259" key="14">
    <source>
        <dbReference type="PROSITE" id="PS50035"/>
    </source>
</evidence>
<dbReference type="CDD" id="cd09152">
    <property type="entry name" value="PLDc_EcCLS_like_1"/>
    <property type="match status" value="1"/>
</dbReference>
<protein>
    <recommendedName>
        <fullName evidence="12">Cardiolipin synthase</fullName>
        <ecNumber evidence="12">2.7.8.-</ecNumber>
    </recommendedName>
</protein>
<reference evidence="15" key="1">
    <citation type="journal article" date="2014" name="Int. J. Syst. Evol. Microbiol.">
        <title>Complete genome sequence of Corynebacterium casei LMG S-19264T (=DSM 44701T), isolated from a smear-ripened cheese.</title>
        <authorList>
            <consortium name="US DOE Joint Genome Institute (JGI-PGF)"/>
            <person name="Walter F."/>
            <person name="Albersmeier A."/>
            <person name="Kalinowski J."/>
            <person name="Ruckert C."/>
        </authorList>
    </citation>
    <scope>NUCLEOTIDE SEQUENCE</scope>
    <source>
        <strain evidence="15">KCTC 23732</strain>
    </source>
</reference>
<evidence type="ECO:0000313" key="16">
    <source>
        <dbReference type="Proteomes" id="UP000608345"/>
    </source>
</evidence>
<dbReference type="GO" id="GO:0008808">
    <property type="term" value="F:cardiolipin synthase activity"/>
    <property type="evidence" value="ECO:0007669"/>
    <property type="project" value="UniProtKB-UniRule"/>
</dbReference>
<proteinExistence type="predicted"/>
<evidence type="ECO:0000256" key="6">
    <source>
        <dbReference type="ARBA" id="ARBA00022737"/>
    </source>
</evidence>
<keyword evidence="4" id="KW-0808">Transferase</keyword>
<keyword evidence="5 13" id="KW-0812">Transmembrane</keyword>
<evidence type="ECO:0000256" key="11">
    <source>
        <dbReference type="ARBA" id="ARBA00023264"/>
    </source>
</evidence>
<dbReference type="EC" id="2.7.8.-" evidence="12"/>
<dbReference type="NCBIfam" id="TIGR04265">
    <property type="entry name" value="bac_cardiolipin"/>
    <property type="match status" value="1"/>
</dbReference>
<evidence type="ECO:0000256" key="8">
    <source>
        <dbReference type="ARBA" id="ARBA00023098"/>
    </source>
</evidence>
<evidence type="ECO:0000256" key="12">
    <source>
        <dbReference type="NCBIfam" id="TIGR04265"/>
    </source>
</evidence>
<dbReference type="RefSeq" id="WP_189385459.1">
    <property type="nucleotide sequence ID" value="NZ_BAABFY010000050.1"/>
</dbReference>
<reference evidence="15" key="2">
    <citation type="submission" date="2020-09" db="EMBL/GenBank/DDBJ databases">
        <authorList>
            <person name="Sun Q."/>
            <person name="Kim S."/>
        </authorList>
    </citation>
    <scope>NUCLEOTIDE SEQUENCE</scope>
    <source>
        <strain evidence="15">KCTC 23732</strain>
    </source>
</reference>
<evidence type="ECO:0000256" key="10">
    <source>
        <dbReference type="ARBA" id="ARBA00023209"/>
    </source>
</evidence>
<organism evidence="15 16">
    <name type="scientific">Advenella faeciporci</name>
    <dbReference type="NCBI Taxonomy" id="797535"/>
    <lineage>
        <taxon>Bacteria</taxon>
        <taxon>Pseudomonadati</taxon>
        <taxon>Pseudomonadota</taxon>
        <taxon>Betaproteobacteria</taxon>
        <taxon>Burkholderiales</taxon>
        <taxon>Alcaligenaceae</taxon>
    </lineage>
</organism>
<dbReference type="InterPro" id="IPR025202">
    <property type="entry name" value="PLD-like_dom"/>
</dbReference>
<feature type="transmembrane region" description="Helical" evidence="13">
    <location>
        <begin position="29"/>
        <end position="49"/>
    </location>
</feature>
<evidence type="ECO:0000256" key="7">
    <source>
        <dbReference type="ARBA" id="ARBA00022989"/>
    </source>
</evidence>
<keyword evidence="10" id="KW-0594">Phospholipid biosynthesis</keyword>
<feature type="domain" description="PLD phosphodiesterase" evidence="14">
    <location>
        <begin position="205"/>
        <end position="232"/>
    </location>
</feature>
<evidence type="ECO:0000256" key="1">
    <source>
        <dbReference type="ARBA" id="ARBA00004651"/>
    </source>
</evidence>
<feature type="domain" description="PLD phosphodiesterase" evidence="14">
    <location>
        <begin position="381"/>
        <end position="408"/>
    </location>
</feature>
<comment type="subcellular location">
    <subcellularLocation>
        <location evidence="1">Cell membrane</location>
        <topology evidence="1">Multi-pass membrane protein</topology>
    </subcellularLocation>
</comment>
<dbReference type="Pfam" id="PF13091">
    <property type="entry name" value="PLDc_2"/>
    <property type="match status" value="2"/>
</dbReference>
<gene>
    <name evidence="15" type="primary">cls</name>
    <name evidence="15" type="ORF">GCM10011450_21140</name>
</gene>
<dbReference type="PROSITE" id="PS50035">
    <property type="entry name" value="PLD"/>
    <property type="match status" value="2"/>
</dbReference>
<dbReference type="SMART" id="SM00155">
    <property type="entry name" value="PLDc"/>
    <property type="match status" value="2"/>
</dbReference>
<evidence type="ECO:0000256" key="3">
    <source>
        <dbReference type="ARBA" id="ARBA00022516"/>
    </source>
</evidence>
<keyword evidence="9 13" id="KW-0472">Membrane</keyword>
<dbReference type="InterPro" id="IPR027379">
    <property type="entry name" value="CLS_N"/>
</dbReference>
<dbReference type="PANTHER" id="PTHR21248:SF22">
    <property type="entry name" value="PHOSPHOLIPASE D"/>
    <property type="match status" value="1"/>
</dbReference>
<dbReference type="CDD" id="cd09158">
    <property type="entry name" value="PLDc_EcCLS_like_2"/>
    <property type="match status" value="1"/>
</dbReference>
<dbReference type="InterPro" id="IPR022924">
    <property type="entry name" value="Cardiolipin_synthase"/>
</dbReference>
<dbReference type="Gene3D" id="3.30.870.10">
    <property type="entry name" value="Endonuclease Chain A"/>
    <property type="match status" value="2"/>
</dbReference>
<dbReference type="InterPro" id="IPR001736">
    <property type="entry name" value="PLipase_D/transphosphatidylase"/>
</dbReference>
<keyword evidence="2" id="KW-1003">Cell membrane</keyword>
<dbReference type="AlphaFoldDB" id="A0A918MZP3"/>
<keyword evidence="8" id="KW-0443">Lipid metabolism</keyword>
<dbReference type="EMBL" id="BMYS01000015">
    <property type="protein sequence ID" value="GGW90618.1"/>
    <property type="molecule type" value="Genomic_DNA"/>
</dbReference>
<evidence type="ECO:0000313" key="15">
    <source>
        <dbReference type="EMBL" id="GGW90618.1"/>
    </source>
</evidence>
<dbReference type="PANTHER" id="PTHR21248">
    <property type="entry name" value="CARDIOLIPIN SYNTHASE"/>
    <property type="match status" value="1"/>
</dbReference>
<keyword evidence="3" id="KW-0444">Lipid biosynthesis</keyword>
<accession>A0A918MZP3</accession>
<sequence length="468" mass="51975">MWLIVHLLIITGLSVRVLLRPHRDPASRVAWILFIMALPYVGALTYLMLGEVRPNKGQARKRAHENALPPITNLAPIPHLPALNLPGFSIGQSISGFKPVGGNTGHLLDDSNTTIDTMVLDIDAAQEHVHLLFYIWLADNNGRKVVDALIRAARRGVTCRVIVDDLGSRNFIRSEHWTAMHRAGVQLARAQPIGNVMVRILKGRVDVRNHRKIVVIDNRITYCGSQNCADPEFAIKAKYAPWIDAVIRFEGPIARQNQALFLTDWLACTSEDCRELAQHPMTPAETGFAAQVIGTGPENHYSATPELFATLMFSARKELVITTPYYVPDDFMQAALCGSARRGVATSIILPARNDSWFVGAASRSHYSELLEAGVSIHEYTGGLLHAKTLTVDGEVTLIGSANMDRRSFELNYENNILFHDKNLTQAIRCRQDEYIAQSKPVTQADVTSWSLPHQLRNNTMAILSPLL</sequence>
<evidence type="ECO:0000256" key="4">
    <source>
        <dbReference type="ARBA" id="ARBA00022679"/>
    </source>
</evidence>
<name>A0A918MZP3_9BURK</name>